<dbReference type="HOGENOM" id="CLU_118898_0_0_9"/>
<evidence type="ECO:0000256" key="1">
    <source>
        <dbReference type="SAM" id="Phobius"/>
    </source>
</evidence>
<dbReference type="KEGG" id="hhl:Halha_0971"/>
<keyword evidence="3" id="KW-1185">Reference proteome</keyword>
<sequence>MFKRKGRSIFAVVVAALLAGLVIKLMDDYLDQEIDRLNNRSTLALKLQRGVLPYTLLLFSFAVVINSKVPISLFWASYIIGMGFSGDPLPSGMRGYQESVFMAGLGFWIFGIKDFLFSLTIILFIQLVDDYIDYHVERYVNQSNFVNYLDKVGTFLLAMLCFGIAVAINWQLAIIIIIVTPVVSFFLG</sequence>
<dbReference type="eggNOG" id="ENOG5032YCM">
    <property type="taxonomic scope" value="Bacteria"/>
</dbReference>
<name>L0K6P1_HALHC</name>
<dbReference type="Proteomes" id="UP000010880">
    <property type="component" value="Chromosome"/>
</dbReference>
<accession>L0K6P1</accession>
<organism evidence="2 3">
    <name type="scientific">Halobacteroides halobius (strain ATCC 35273 / DSM 5150 / MD-1)</name>
    <dbReference type="NCBI Taxonomy" id="748449"/>
    <lineage>
        <taxon>Bacteria</taxon>
        <taxon>Bacillati</taxon>
        <taxon>Bacillota</taxon>
        <taxon>Clostridia</taxon>
        <taxon>Halanaerobiales</taxon>
        <taxon>Halobacteroidaceae</taxon>
        <taxon>Halobacteroides</taxon>
    </lineage>
</organism>
<dbReference type="EMBL" id="CP003359">
    <property type="protein sequence ID" value="AGB40932.1"/>
    <property type="molecule type" value="Genomic_DNA"/>
</dbReference>
<dbReference type="STRING" id="748449.Halha_0971"/>
<evidence type="ECO:0000313" key="3">
    <source>
        <dbReference type="Proteomes" id="UP000010880"/>
    </source>
</evidence>
<evidence type="ECO:0000313" key="2">
    <source>
        <dbReference type="EMBL" id="AGB40932.1"/>
    </source>
</evidence>
<protein>
    <submittedName>
        <fullName evidence="2">Uncharacterized protein</fullName>
    </submittedName>
</protein>
<feature type="transmembrane region" description="Helical" evidence="1">
    <location>
        <begin position="155"/>
        <end position="187"/>
    </location>
</feature>
<feature type="transmembrane region" description="Helical" evidence="1">
    <location>
        <begin position="100"/>
        <end position="125"/>
    </location>
</feature>
<gene>
    <name evidence="2" type="ordered locus">Halha_0971</name>
</gene>
<feature type="transmembrane region" description="Helical" evidence="1">
    <location>
        <begin position="56"/>
        <end position="80"/>
    </location>
</feature>
<proteinExistence type="predicted"/>
<reference evidence="3" key="1">
    <citation type="submission" date="2012-02" db="EMBL/GenBank/DDBJ databases">
        <title>The complete genome of Halobacteroides halobius DSM 5150.</title>
        <authorList>
            <person name="Lucas S."/>
            <person name="Copeland A."/>
            <person name="Lapidus A."/>
            <person name="Glavina del Rio T."/>
            <person name="Dalin E."/>
            <person name="Tice H."/>
            <person name="Bruce D."/>
            <person name="Goodwin L."/>
            <person name="Pitluck S."/>
            <person name="Peters L."/>
            <person name="Mikhailova N."/>
            <person name="Gu W."/>
            <person name="Kyrpides N."/>
            <person name="Mavromatis K."/>
            <person name="Ivanova N."/>
            <person name="Brettin T."/>
            <person name="Detter J.C."/>
            <person name="Han C."/>
            <person name="Larimer F."/>
            <person name="Land M."/>
            <person name="Hauser L."/>
            <person name="Markowitz V."/>
            <person name="Cheng J.-F."/>
            <person name="Hugenholtz P."/>
            <person name="Woyke T."/>
            <person name="Wu D."/>
            <person name="Tindall B."/>
            <person name="Pomrenke H."/>
            <person name="Brambilla E."/>
            <person name="Klenk H.-P."/>
            <person name="Eisen J.A."/>
        </authorList>
    </citation>
    <scope>NUCLEOTIDE SEQUENCE [LARGE SCALE GENOMIC DNA]</scope>
    <source>
        <strain evidence="3">ATCC 35273 / DSM 5150 / MD-1</strain>
    </source>
</reference>
<keyword evidence="1" id="KW-0472">Membrane</keyword>
<dbReference type="AlphaFoldDB" id="L0K6P1"/>
<keyword evidence="1" id="KW-0812">Transmembrane</keyword>
<keyword evidence="1" id="KW-1133">Transmembrane helix</keyword>